<dbReference type="HOGENOM" id="CLU_2246178_0_0_0"/>
<evidence type="ECO:0000313" key="1">
    <source>
        <dbReference type="EMBL" id="ADW71301.1"/>
    </source>
</evidence>
<dbReference type="Proteomes" id="UP000000343">
    <property type="component" value="Plasmid pACIX903"/>
</dbReference>
<keyword evidence="1" id="KW-0614">Plasmid</keyword>
<evidence type="ECO:0000313" key="2">
    <source>
        <dbReference type="Proteomes" id="UP000000343"/>
    </source>
</evidence>
<sequence length="104" mass="11526">MNPREITPLLLDKRHKTDFLEQFDRSLRLAEEDVAAVAKDGAIEGNLTAIVAKYAADQSATYEPGLINLKVFASDGAAGDRSHDELLKGWMNHFLRTCRACGQH</sequence>
<geneLocation type="plasmid" evidence="1 2">
    <name>pACIX903</name>
</geneLocation>
<dbReference type="EMBL" id="CP002483">
    <property type="protein sequence ID" value="ADW71301.1"/>
    <property type="molecule type" value="Genomic_DNA"/>
</dbReference>
<keyword evidence="2" id="KW-1185">Reference proteome</keyword>
<gene>
    <name evidence="1" type="ordered locus">AciX9_4349</name>
</gene>
<accession>E8X767</accession>
<dbReference type="AlphaFoldDB" id="E8X767"/>
<organism evidence="2">
    <name type="scientific">Granulicella tundricola (strain ATCC BAA-1859 / DSM 23138 / MP5ACTX9)</name>
    <dbReference type="NCBI Taxonomy" id="1198114"/>
    <lineage>
        <taxon>Bacteria</taxon>
        <taxon>Pseudomonadati</taxon>
        <taxon>Acidobacteriota</taxon>
        <taxon>Terriglobia</taxon>
        <taxon>Terriglobales</taxon>
        <taxon>Acidobacteriaceae</taxon>
        <taxon>Granulicella</taxon>
    </lineage>
</organism>
<dbReference type="RefSeq" id="WP_013573020.1">
    <property type="nucleotide sequence ID" value="NC_015058.1"/>
</dbReference>
<dbReference type="KEGG" id="acm:AciX9_4349"/>
<name>E8X767_GRATM</name>
<reference evidence="2" key="1">
    <citation type="submission" date="2011-01" db="EMBL/GenBank/DDBJ databases">
        <title>Complete sequence of plasmid3 of Acidobacterium sp. MP5ACTX9.</title>
        <authorList>
            <consortium name="US DOE Joint Genome Institute"/>
            <person name="Lucas S."/>
            <person name="Copeland A."/>
            <person name="Lapidus A."/>
            <person name="Cheng J.-F."/>
            <person name="Goodwin L."/>
            <person name="Pitluck S."/>
            <person name="Teshima H."/>
            <person name="Detter J.C."/>
            <person name="Han C."/>
            <person name="Tapia R."/>
            <person name="Land M."/>
            <person name="Hauser L."/>
            <person name="Kyrpides N."/>
            <person name="Ivanova N."/>
            <person name="Ovchinnikova G."/>
            <person name="Pagani I."/>
            <person name="Rawat S.R."/>
            <person name="Mannisto M."/>
            <person name="Haggblom M.M."/>
            <person name="Woyke T."/>
        </authorList>
    </citation>
    <scope>NUCLEOTIDE SEQUENCE [LARGE SCALE GENOMIC DNA]</scope>
    <source>
        <strain evidence="2">MP5ACTX9</strain>
        <plasmid evidence="2">Plasmid pACIX903</plasmid>
    </source>
</reference>
<proteinExistence type="predicted"/>
<protein>
    <submittedName>
        <fullName evidence="1">Uncharacterized protein</fullName>
    </submittedName>
</protein>